<evidence type="ECO:0000256" key="2">
    <source>
        <dbReference type="ARBA" id="ARBA00022603"/>
    </source>
</evidence>
<evidence type="ECO:0000256" key="1">
    <source>
        <dbReference type="ARBA" id="ARBA00008361"/>
    </source>
</evidence>
<keyword evidence="6" id="KW-1185">Reference proteome</keyword>
<dbReference type="Proteomes" id="UP000316968">
    <property type="component" value="Chromosome"/>
</dbReference>
<dbReference type="PANTHER" id="PTHR44942">
    <property type="entry name" value="METHYLTRANSF_11 DOMAIN-CONTAINING PROTEIN"/>
    <property type="match status" value="1"/>
</dbReference>
<keyword evidence="2 5" id="KW-0489">Methyltransferase</keyword>
<sequence length="251" mass="28246">MDSKQRFSERVEAYIKYRPDYPQAALDYLYGEVRLDQADEIADVGAGTGIFSKLLLERGSRVAAVEPNADMRAAATQELGGHPGFRAIEGSAEQTGLPENAAGAIVCAQAFHWFDRAAARAEFKRILKPGGPVALIWNNRLTHGSPFLEGYEDLLQTYGTDYAEVNHSRISPDELQRFFGDNPMTLSRFGNRQVFDFEGLSGRLNSSSYAPAPGHPRYEPMMEELRRLFDRTEQDGQVFFEYETEIYWGTL</sequence>
<dbReference type="SUPFAM" id="SSF53335">
    <property type="entry name" value="S-adenosyl-L-methionine-dependent methyltransferases"/>
    <property type="match status" value="1"/>
</dbReference>
<dbReference type="KEGG" id="saca:FFV09_09910"/>
<name>A0A4Y6UXZ2_SACBS</name>
<accession>A0A4Y6UXZ2</accession>
<dbReference type="OrthoDB" id="9797252at2"/>
<dbReference type="EMBL" id="CP041217">
    <property type="protein sequence ID" value="QDH21137.1"/>
    <property type="molecule type" value="Genomic_DNA"/>
</dbReference>
<dbReference type="GO" id="GO:0008757">
    <property type="term" value="F:S-adenosylmethionine-dependent methyltransferase activity"/>
    <property type="evidence" value="ECO:0007669"/>
    <property type="project" value="InterPro"/>
</dbReference>
<dbReference type="InterPro" id="IPR029063">
    <property type="entry name" value="SAM-dependent_MTases_sf"/>
</dbReference>
<feature type="domain" description="Methyltransferase type 11" evidence="4">
    <location>
        <begin position="43"/>
        <end position="134"/>
    </location>
</feature>
<evidence type="ECO:0000313" key="6">
    <source>
        <dbReference type="Proteomes" id="UP000316968"/>
    </source>
</evidence>
<dbReference type="AlphaFoldDB" id="A0A4Y6UXZ2"/>
<dbReference type="InterPro" id="IPR051052">
    <property type="entry name" value="Diverse_substrate_MTase"/>
</dbReference>
<evidence type="ECO:0000256" key="3">
    <source>
        <dbReference type="ARBA" id="ARBA00022679"/>
    </source>
</evidence>
<keyword evidence="3 5" id="KW-0808">Transferase</keyword>
<gene>
    <name evidence="5" type="ORF">FFV09_09910</name>
</gene>
<dbReference type="Pfam" id="PF08241">
    <property type="entry name" value="Methyltransf_11"/>
    <property type="match status" value="1"/>
</dbReference>
<protein>
    <submittedName>
        <fullName evidence="5">Class I SAM-dependent methyltransferase</fullName>
    </submittedName>
</protein>
<dbReference type="PANTHER" id="PTHR44942:SF4">
    <property type="entry name" value="METHYLTRANSFERASE TYPE 11 DOMAIN-CONTAINING PROTEIN"/>
    <property type="match status" value="1"/>
</dbReference>
<dbReference type="Gene3D" id="3.40.50.150">
    <property type="entry name" value="Vaccinia Virus protein VP39"/>
    <property type="match status" value="1"/>
</dbReference>
<proteinExistence type="inferred from homology"/>
<dbReference type="RefSeq" id="WP_141447684.1">
    <property type="nucleotide sequence ID" value="NZ_CP041217.1"/>
</dbReference>
<organism evidence="5 6">
    <name type="scientific">Saccharibacillus brassicae</name>
    <dbReference type="NCBI Taxonomy" id="2583377"/>
    <lineage>
        <taxon>Bacteria</taxon>
        <taxon>Bacillati</taxon>
        <taxon>Bacillota</taxon>
        <taxon>Bacilli</taxon>
        <taxon>Bacillales</taxon>
        <taxon>Paenibacillaceae</taxon>
        <taxon>Saccharibacillus</taxon>
    </lineage>
</organism>
<dbReference type="GO" id="GO:0032259">
    <property type="term" value="P:methylation"/>
    <property type="evidence" value="ECO:0007669"/>
    <property type="project" value="UniProtKB-KW"/>
</dbReference>
<evidence type="ECO:0000259" key="4">
    <source>
        <dbReference type="Pfam" id="PF08241"/>
    </source>
</evidence>
<evidence type="ECO:0000313" key="5">
    <source>
        <dbReference type="EMBL" id="QDH21137.1"/>
    </source>
</evidence>
<dbReference type="InterPro" id="IPR013216">
    <property type="entry name" value="Methyltransf_11"/>
</dbReference>
<reference evidence="5 6" key="1">
    <citation type="submission" date="2019-06" db="EMBL/GenBank/DDBJ databases">
        <title>Saccharibacillus brassicae sp. nov., an endophytic bacterium isolated from Chinese cabbage seeds (Brassica pekinensis).</title>
        <authorList>
            <person name="Jiang L."/>
            <person name="Lee J."/>
            <person name="Kim S.W."/>
        </authorList>
    </citation>
    <scope>NUCLEOTIDE SEQUENCE [LARGE SCALE GENOMIC DNA]</scope>
    <source>
        <strain evidence="6">KCTC 43072 / ATSA2</strain>
    </source>
</reference>
<comment type="similarity">
    <text evidence="1">Belongs to the methyltransferase superfamily.</text>
</comment>
<dbReference type="CDD" id="cd02440">
    <property type="entry name" value="AdoMet_MTases"/>
    <property type="match status" value="1"/>
</dbReference>